<dbReference type="Proteomes" id="UP000009273">
    <property type="component" value="Segment"/>
</dbReference>
<dbReference type="RefSeq" id="YP_009015791.1">
    <property type="nucleotide sequence ID" value="NC_023719.1"/>
</dbReference>
<accession>G3MAM9</accession>
<name>G3MAM9_9CAUD</name>
<dbReference type="EMBL" id="JN638751">
    <property type="protein sequence ID" value="AEO93746.1"/>
    <property type="molecule type" value="Genomic_DNA"/>
</dbReference>
<gene>
    <name evidence="1" type="primary">488</name>
    <name evidence="1" type="ORF">G_488</name>
</gene>
<dbReference type="KEGG" id="vg:18563702"/>
<reference evidence="1 2" key="1">
    <citation type="submission" date="2011-09" db="EMBL/GenBank/DDBJ databases">
        <authorList>
            <person name="Pope W.H."/>
            <person name="Pedulla M.L."/>
            <person name="Ford M.E."/>
            <person name="Peebles C.L."/>
            <person name="Hatfull G.H."/>
            <person name="Hendrix R.W."/>
        </authorList>
    </citation>
    <scope>NUCLEOTIDE SEQUENCE [LARGE SCALE GENOMIC DNA]</scope>
    <source>
        <strain evidence="1">G</strain>
    </source>
</reference>
<evidence type="ECO:0000313" key="1">
    <source>
        <dbReference type="EMBL" id="AEO93746.1"/>
    </source>
</evidence>
<sequence>MIDGMEEGYEEDLKEYKEVFDVLDSYVLSCELRDIKMYYSITQERYSSLRYNIRVVTTELWDSDKTDNFNVKILNAANPNNKNMKFCVEIDKDIDGVEFNTREMANRLKKLDIYWDKTINKKRKSGYHGYVVWVSVDKFRDVFDVFTEYLI</sequence>
<organism evidence="1 2">
    <name type="scientific">Bacillus phage G</name>
    <dbReference type="NCBI Taxonomy" id="2884420"/>
    <lineage>
        <taxon>Viruses</taxon>
        <taxon>Duplodnaviria</taxon>
        <taxon>Heunggongvirae</taxon>
        <taxon>Uroviricota</taxon>
        <taxon>Caudoviricetes</taxon>
        <taxon>Donellivirus</taxon>
        <taxon>Donellivirus gee</taxon>
    </lineage>
</organism>
<dbReference type="GeneID" id="18563702"/>
<evidence type="ECO:0000313" key="2">
    <source>
        <dbReference type="Proteomes" id="UP000009273"/>
    </source>
</evidence>
<proteinExistence type="predicted"/>
<protein>
    <submittedName>
        <fullName evidence="1">Gp488</fullName>
    </submittedName>
</protein>
<keyword evidence="2" id="KW-1185">Reference proteome</keyword>